<feature type="region of interest" description="Disordered" evidence="1">
    <location>
        <begin position="208"/>
        <end position="231"/>
    </location>
</feature>
<evidence type="ECO:0000256" key="1">
    <source>
        <dbReference type="SAM" id="MobiDB-lite"/>
    </source>
</evidence>
<feature type="compositionally biased region" description="Low complexity" evidence="1">
    <location>
        <begin position="158"/>
        <end position="176"/>
    </location>
</feature>
<dbReference type="EMBL" id="JAFCMP010000223">
    <property type="protein sequence ID" value="KAG5183143.1"/>
    <property type="molecule type" value="Genomic_DNA"/>
</dbReference>
<reference evidence="2" key="1">
    <citation type="submission" date="2021-02" db="EMBL/GenBank/DDBJ databases">
        <title>First Annotated Genome of the Yellow-green Alga Tribonema minus.</title>
        <authorList>
            <person name="Mahan K.M."/>
        </authorList>
    </citation>
    <scope>NUCLEOTIDE SEQUENCE</scope>
    <source>
        <strain evidence="2">UTEX B ZZ1240</strain>
    </source>
</reference>
<protein>
    <submittedName>
        <fullName evidence="2">Uncharacterized protein</fullName>
    </submittedName>
</protein>
<feature type="region of interest" description="Disordered" evidence="1">
    <location>
        <begin position="157"/>
        <end position="178"/>
    </location>
</feature>
<evidence type="ECO:0000313" key="3">
    <source>
        <dbReference type="Proteomes" id="UP000664859"/>
    </source>
</evidence>
<name>A0A836CFC9_9STRA</name>
<feature type="compositionally biased region" description="Low complexity" evidence="1">
    <location>
        <begin position="256"/>
        <end position="272"/>
    </location>
</feature>
<feature type="region of interest" description="Disordered" evidence="1">
    <location>
        <begin position="81"/>
        <end position="105"/>
    </location>
</feature>
<feature type="compositionally biased region" description="Basic residues" evidence="1">
    <location>
        <begin position="41"/>
        <end position="51"/>
    </location>
</feature>
<dbReference type="Proteomes" id="UP000664859">
    <property type="component" value="Unassembled WGS sequence"/>
</dbReference>
<feature type="compositionally biased region" description="Low complexity" evidence="1">
    <location>
        <begin position="292"/>
        <end position="309"/>
    </location>
</feature>
<accession>A0A836CFC9</accession>
<comment type="caution">
    <text evidence="2">The sequence shown here is derived from an EMBL/GenBank/DDBJ whole genome shotgun (WGS) entry which is preliminary data.</text>
</comment>
<dbReference type="AlphaFoldDB" id="A0A836CFC9"/>
<sequence>MGGVVFPPLFAGVPAAQLRHAWFHTIAQWNVYKAEHPDPRRGKRAKRRPHHAGQDSGLIDFGDEPLDAHLERQALAEYAGPIGDSEGWGMEPIESRAPKRRSATRQSIESVVPFDAADDDAWLFHAGTAGMVHAAAAAMTDKMQRRLMRSVLDDQAEVQESQWSSDESDSDGSVGSLADFIDDGELEEEEDQEAEEVVAPCVSTQATRGRVLKRKPTASARAASPAVGESALGVAPPKRTRVIVCLSDDEDEEAPANDAASDDTAASSVSPPAAAVAGAASCSPPLLIDTRATSSGRDADAGAARATTASPSDVVAPLAGISNPYKKPATRVASAPARFPPAGFEVFAKREMACVACGAASVAVTFAGETAHPERIVAQCGLCLAVAQI</sequence>
<keyword evidence="3" id="KW-1185">Reference proteome</keyword>
<feature type="region of interest" description="Disordered" evidence="1">
    <location>
        <begin position="37"/>
        <end position="60"/>
    </location>
</feature>
<organism evidence="2 3">
    <name type="scientific">Tribonema minus</name>
    <dbReference type="NCBI Taxonomy" id="303371"/>
    <lineage>
        <taxon>Eukaryota</taxon>
        <taxon>Sar</taxon>
        <taxon>Stramenopiles</taxon>
        <taxon>Ochrophyta</taxon>
        <taxon>PX clade</taxon>
        <taxon>Xanthophyceae</taxon>
        <taxon>Tribonematales</taxon>
        <taxon>Tribonemataceae</taxon>
        <taxon>Tribonema</taxon>
    </lineage>
</organism>
<feature type="region of interest" description="Disordered" evidence="1">
    <location>
        <begin position="250"/>
        <end position="272"/>
    </location>
</feature>
<feature type="region of interest" description="Disordered" evidence="1">
    <location>
        <begin position="288"/>
        <end position="309"/>
    </location>
</feature>
<proteinExistence type="predicted"/>
<evidence type="ECO:0000313" key="2">
    <source>
        <dbReference type="EMBL" id="KAG5183143.1"/>
    </source>
</evidence>
<gene>
    <name evidence="2" type="ORF">JKP88DRAFT_241335</name>
</gene>